<feature type="repeat" description="PPR" evidence="3">
    <location>
        <begin position="125"/>
        <end position="159"/>
    </location>
</feature>
<accession>A0A9Q1QNB8</accession>
<keyword evidence="2" id="KW-0677">Repeat</keyword>
<keyword evidence="5" id="KW-1185">Reference proteome</keyword>
<gene>
    <name evidence="4" type="ORF">Cgig2_015174</name>
</gene>
<evidence type="ECO:0008006" key="6">
    <source>
        <dbReference type="Google" id="ProtNLM"/>
    </source>
</evidence>
<name>A0A9Q1QNB8_9CARY</name>
<proteinExistence type="inferred from homology"/>
<evidence type="ECO:0000256" key="2">
    <source>
        <dbReference type="ARBA" id="ARBA00022737"/>
    </source>
</evidence>
<dbReference type="Gene3D" id="1.25.40.10">
    <property type="entry name" value="Tetratricopeptide repeat domain"/>
    <property type="match status" value="1"/>
</dbReference>
<dbReference type="InterPro" id="IPR002885">
    <property type="entry name" value="PPR_rpt"/>
</dbReference>
<dbReference type="Proteomes" id="UP001153076">
    <property type="component" value="Unassembled WGS sequence"/>
</dbReference>
<protein>
    <recommendedName>
        <fullName evidence="6">Pentatricopeptide repeat-containing protein</fullName>
    </recommendedName>
</protein>
<dbReference type="PANTHER" id="PTHR47941">
    <property type="entry name" value="PENTATRICOPEPTIDE REPEAT-CONTAINING PROTEIN 3, MITOCHONDRIAL"/>
    <property type="match status" value="1"/>
</dbReference>
<evidence type="ECO:0000313" key="4">
    <source>
        <dbReference type="EMBL" id="KAJ8447811.1"/>
    </source>
</evidence>
<dbReference type="AlphaFoldDB" id="A0A9Q1QNB8"/>
<dbReference type="OrthoDB" id="1934535at2759"/>
<reference evidence="4" key="1">
    <citation type="submission" date="2022-04" db="EMBL/GenBank/DDBJ databases">
        <title>Carnegiea gigantea Genome sequencing and assembly v2.</title>
        <authorList>
            <person name="Copetti D."/>
            <person name="Sanderson M.J."/>
            <person name="Burquez A."/>
            <person name="Wojciechowski M.F."/>
        </authorList>
    </citation>
    <scope>NUCLEOTIDE SEQUENCE</scope>
    <source>
        <strain evidence="4">SGP5-SGP5p</strain>
        <tissue evidence="4">Aerial part</tissue>
    </source>
</reference>
<dbReference type="PROSITE" id="PS51375">
    <property type="entry name" value="PPR"/>
    <property type="match status" value="1"/>
</dbReference>
<evidence type="ECO:0000256" key="1">
    <source>
        <dbReference type="ARBA" id="ARBA00007626"/>
    </source>
</evidence>
<sequence length="184" mass="20569">MTMKMKMKMKMNSKIRVAASAGASIVSKARVRFHGNFRISSSNFNYSLPRNYSNNAKIRDYYVDAPQLFLNSVREQCKLGQLELSGLRPNMHSIGILANCYCNLGHVDFGFSLLGKRLKLGYPLDDVIFSTLINGLIHTDKLDQAVKLLEKIVYLGFQPTVVTHNAMVKGLCRRGDNVGALKVP</sequence>
<dbReference type="InterPro" id="IPR011990">
    <property type="entry name" value="TPR-like_helical_dom_sf"/>
</dbReference>
<organism evidence="4 5">
    <name type="scientific">Carnegiea gigantea</name>
    <dbReference type="NCBI Taxonomy" id="171969"/>
    <lineage>
        <taxon>Eukaryota</taxon>
        <taxon>Viridiplantae</taxon>
        <taxon>Streptophyta</taxon>
        <taxon>Embryophyta</taxon>
        <taxon>Tracheophyta</taxon>
        <taxon>Spermatophyta</taxon>
        <taxon>Magnoliopsida</taxon>
        <taxon>eudicotyledons</taxon>
        <taxon>Gunneridae</taxon>
        <taxon>Pentapetalae</taxon>
        <taxon>Caryophyllales</taxon>
        <taxon>Cactineae</taxon>
        <taxon>Cactaceae</taxon>
        <taxon>Cactoideae</taxon>
        <taxon>Echinocereeae</taxon>
        <taxon>Carnegiea</taxon>
    </lineage>
</organism>
<evidence type="ECO:0000256" key="3">
    <source>
        <dbReference type="PROSITE-ProRule" id="PRU00708"/>
    </source>
</evidence>
<dbReference type="EMBL" id="JAKOGI010000035">
    <property type="protein sequence ID" value="KAJ8447811.1"/>
    <property type="molecule type" value="Genomic_DNA"/>
</dbReference>
<dbReference type="Pfam" id="PF13041">
    <property type="entry name" value="PPR_2"/>
    <property type="match status" value="1"/>
</dbReference>
<comment type="caution">
    <text evidence="4">The sequence shown here is derived from an EMBL/GenBank/DDBJ whole genome shotgun (WGS) entry which is preliminary data.</text>
</comment>
<comment type="similarity">
    <text evidence="1">Belongs to the PPR family. P subfamily.</text>
</comment>
<evidence type="ECO:0000313" key="5">
    <source>
        <dbReference type="Proteomes" id="UP001153076"/>
    </source>
</evidence>